<dbReference type="Gene3D" id="2.40.50.140">
    <property type="entry name" value="Nucleic acid-binding proteins"/>
    <property type="match status" value="1"/>
</dbReference>
<dbReference type="PROSITE" id="PS50126">
    <property type="entry name" value="S1"/>
    <property type="match status" value="1"/>
</dbReference>
<dbReference type="EMBL" id="CAKOGP040001680">
    <property type="protein sequence ID" value="CAJ1946464.1"/>
    <property type="molecule type" value="Genomic_DNA"/>
</dbReference>
<evidence type="ECO:0000259" key="2">
    <source>
        <dbReference type="PROSITE" id="PS50126"/>
    </source>
</evidence>
<dbReference type="Gene3D" id="1.10.10.650">
    <property type="entry name" value="RuvA domain 2-like"/>
    <property type="match status" value="1"/>
</dbReference>
<organism evidence="3 4">
    <name type="scientific">Cylindrotheca closterium</name>
    <dbReference type="NCBI Taxonomy" id="2856"/>
    <lineage>
        <taxon>Eukaryota</taxon>
        <taxon>Sar</taxon>
        <taxon>Stramenopiles</taxon>
        <taxon>Ochrophyta</taxon>
        <taxon>Bacillariophyta</taxon>
        <taxon>Bacillariophyceae</taxon>
        <taxon>Bacillariophycidae</taxon>
        <taxon>Bacillariales</taxon>
        <taxon>Bacillariaceae</taxon>
        <taxon>Cylindrotheca</taxon>
    </lineage>
</organism>
<accession>A0AAD2CX54</accession>
<dbReference type="InterPro" id="IPR003029">
    <property type="entry name" value="S1_domain"/>
</dbReference>
<dbReference type="SUPFAM" id="SSF50249">
    <property type="entry name" value="Nucleic acid-binding proteins"/>
    <property type="match status" value="1"/>
</dbReference>
<gene>
    <name evidence="3" type="ORF">CYCCA115_LOCUS10606</name>
</gene>
<feature type="compositionally biased region" description="Basic and acidic residues" evidence="1">
    <location>
        <begin position="889"/>
        <end position="898"/>
    </location>
</feature>
<reference evidence="3" key="1">
    <citation type="submission" date="2023-08" db="EMBL/GenBank/DDBJ databases">
        <authorList>
            <person name="Audoor S."/>
            <person name="Bilcke G."/>
        </authorList>
    </citation>
    <scope>NUCLEOTIDE SEQUENCE</scope>
</reference>
<dbReference type="Gene3D" id="3.30.420.140">
    <property type="entry name" value="YqgF/RNase H-like domain"/>
    <property type="match status" value="1"/>
</dbReference>
<dbReference type="Pfam" id="PF17674">
    <property type="entry name" value="HHH_9"/>
    <property type="match status" value="1"/>
</dbReference>
<dbReference type="GO" id="GO:0006139">
    <property type="term" value="P:nucleobase-containing compound metabolic process"/>
    <property type="evidence" value="ECO:0007669"/>
    <property type="project" value="InterPro"/>
</dbReference>
<dbReference type="AlphaFoldDB" id="A0AAD2CX54"/>
<proteinExistence type="predicted"/>
<evidence type="ECO:0000313" key="4">
    <source>
        <dbReference type="Proteomes" id="UP001295423"/>
    </source>
</evidence>
<dbReference type="InterPro" id="IPR023319">
    <property type="entry name" value="Tex-like_HTH_dom_sf"/>
</dbReference>
<dbReference type="PANTHER" id="PTHR10724">
    <property type="entry name" value="30S RIBOSOMAL PROTEIN S1"/>
    <property type="match status" value="1"/>
</dbReference>
<dbReference type="InterPro" id="IPR012340">
    <property type="entry name" value="NA-bd_OB-fold"/>
</dbReference>
<dbReference type="InterPro" id="IPR010994">
    <property type="entry name" value="RuvA_2-like"/>
</dbReference>
<dbReference type="PANTHER" id="PTHR10724:SF10">
    <property type="entry name" value="S1 RNA-BINDING DOMAIN-CONTAINING PROTEIN 1"/>
    <property type="match status" value="1"/>
</dbReference>
<dbReference type="SMART" id="SM00732">
    <property type="entry name" value="YqgFc"/>
    <property type="match status" value="1"/>
</dbReference>
<dbReference type="InterPro" id="IPR023323">
    <property type="entry name" value="Tex-like_dom_sf"/>
</dbReference>
<comment type="caution">
    <text evidence="3">The sequence shown here is derived from an EMBL/GenBank/DDBJ whole genome shotgun (WGS) entry which is preliminary data.</text>
</comment>
<evidence type="ECO:0000313" key="3">
    <source>
        <dbReference type="EMBL" id="CAJ1946464.1"/>
    </source>
</evidence>
<dbReference type="GO" id="GO:0003735">
    <property type="term" value="F:structural constituent of ribosome"/>
    <property type="evidence" value="ECO:0007669"/>
    <property type="project" value="TreeGrafter"/>
</dbReference>
<dbReference type="InterPro" id="IPR050437">
    <property type="entry name" value="Ribos_protein_bS1-like"/>
</dbReference>
<dbReference type="SUPFAM" id="SSF53098">
    <property type="entry name" value="Ribonuclease H-like"/>
    <property type="match status" value="1"/>
</dbReference>
<evidence type="ECO:0000256" key="1">
    <source>
        <dbReference type="SAM" id="MobiDB-lite"/>
    </source>
</evidence>
<feature type="region of interest" description="Disordered" evidence="1">
    <location>
        <begin position="884"/>
        <end position="931"/>
    </location>
</feature>
<dbReference type="InterPro" id="IPR041692">
    <property type="entry name" value="HHH_9"/>
</dbReference>
<dbReference type="InterPro" id="IPR032639">
    <property type="entry name" value="Tex_YqgF"/>
</dbReference>
<dbReference type="InterPro" id="IPR012337">
    <property type="entry name" value="RNaseH-like_sf"/>
</dbReference>
<feature type="compositionally biased region" description="Low complexity" evidence="1">
    <location>
        <begin position="914"/>
        <end position="923"/>
    </location>
</feature>
<dbReference type="InterPro" id="IPR006641">
    <property type="entry name" value="YqgF/RNaseH-like_dom"/>
</dbReference>
<dbReference type="Gene3D" id="1.10.3500.10">
    <property type="entry name" value="Tex N-terminal region-like"/>
    <property type="match status" value="1"/>
</dbReference>
<dbReference type="Gene3D" id="1.10.150.310">
    <property type="entry name" value="Tex RuvX-like domain-like"/>
    <property type="match status" value="1"/>
</dbReference>
<protein>
    <recommendedName>
        <fullName evidence="2">S1 motif domain-containing protein</fullName>
    </recommendedName>
</protein>
<name>A0AAD2CX54_9STRA</name>
<dbReference type="Pfam" id="PF16921">
    <property type="entry name" value="Tex_YqgF"/>
    <property type="match status" value="1"/>
</dbReference>
<dbReference type="Proteomes" id="UP001295423">
    <property type="component" value="Unassembled WGS sequence"/>
</dbReference>
<sequence length="931" mass="103157">MLLPRRLRPSLLWFSYSSRALRHSGQVHSPHHTAVPSTRLGFTPTWITAHNRLSSGTRIWLSTTASDPLSLEESLEIDPTSPGSFSVLMNDHKAVSPSMLAEVWTPLMLKESKESLSSQGTPKQVQAAISRTIPLLSSSGASGPASASVPFVCRYRSDVIHPLTTQQVHQLQTWISQHESLATLRKKLLDALNGDKDRSKTKDRALVKRILTSISKTELDDLYAPYKPPAKGSILQQIVKEHPKLVQSLEELWSSSSNESQSSIKQDLDLINKLSREYPQEAIVSWLGSKVAAEPKMGEIVSDQLHRYGKLQTKLIYFTTTASKSSKDGKQENSNDKVYENYHDFSMLLRLIKDHQILAIRRGSAQKVLRMSYDIDSTKMESCLKYHLHNSETPLVPSWLRRKSNLFSEVVHDAWSRLLRRRGTQRWWNERCKEAQDRASWVFANNLERALLAPPLQPTRPLLALDPGYQAGIKCAVLDASGQVIKLDTVQFLGKHKDRAVSKLQDLLRATHDLDPSAGDSLTLVALGNGHGTNECRQLIQEAASQDETKIDLQLVNEAGASVWSVSPAALKEFPDQPASAIASISIGRRLQNPLFELVKVPPKSLGLGMYQHDLSEKELEERLHLTSVDAVAKVGVDLNTCSLPILEMVPGLNKLAPKVAKARPFAYRDELLKVTGLGPKTYENCAGFLRVPNGEEPLDNTLVHPESYDLARFLLTQLRLLMKEDERTIKTISVPKEKWIEQWDTEIGQASDKFNVSRERVISVLENLIDSILQKDPRLESSANGKSSTTEVGCIKGCTLLPSDLATNAEKLKEAAPLRGIIATVRNIADFGAFIDFGGPNDGLLHTSKLGPLELSQLLIGQELGVDILQVDNHRISLGLYGLNSEPTQRKPGDTRVKGKPKGSGSTSGSGSGSKRSMSTKTNARKKRRT</sequence>
<feature type="domain" description="S1 motif" evidence="2">
    <location>
        <begin position="816"/>
        <end position="882"/>
    </location>
</feature>
<keyword evidence="4" id="KW-1185">Reference proteome</keyword>
<dbReference type="InterPro" id="IPR037027">
    <property type="entry name" value="YqgF/RNaseH-like_dom_sf"/>
</dbReference>
<dbReference type="SUPFAM" id="SSF158832">
    <property type="entry name" value="Tex N-terminal region-like"/>
    <property type="match status" value="1"/>
</dbReference>
<dbReference type="SUPFAM" id="SSF47781">
    <property type="entry name" value="RuvA domain 2-like"/>
    <property type="match status" value="2"/>
</dbReference>
<dbReference type="GO" id="GO:0006412">
    <property type="term" value="P:translation"/>
    <property type="evidence" value="ECO:0007669"/>
    <property type="project" value="TreeGrafter"/>
</dbReference>
<dbReference type="GO" id="GO:0003729">
    <property type="term" value="F:mRNA binding"/>
    <property type="evidence" value="ECO:0007669"/>
    <property type="project" value="TreeGrafter"/>
</dbReference>
<dbReference type="Pfam" id="PF00575">
    <property type="entry name" value="S1"/>
    <property type="match status" value="1"/>
</dbReference>
<dbReference type="SMART" id="SM00316">
    <property type="entry name" value="S1"/>
    <property type="match status" value="1"/>
</dbReference>
<dbReference type="Pfam" id="PF12836">
    <property type="entry name" value="HHH_3"/>
    <property type="match status" value="1"/>
</dbReference>